<evidence type="ECO:0000313" key="3">
    <source>
        <dbReference type="EMBL" id="PNG26602.1"/>
    </source>
</evidence>
<accession>A0A2J7TIK2</accession>
<dbReference type="InterPro" id="IPR050703">
    <property type="entry name" value="Flavin_MAO"/>
</dbReference>
<dbReference type="Proteomes" id="UP000236286">
    <property type="component" value="Unassembled WGS sequence"/>
</dbReference>
<dbReference type="Gene3D" id="3.50.50.60">
    <property type="entry name" value="FAD/NAD(P)-binding domain"/>
    <property type="match status" value="2"/>
</dbReference>
<dbReference type="EMBL" id="PDZR01000006">
    <property type="protein sequence ID" value="PNG26602.1"/>
    <property type="molecule type" value="Genomic_DNA"/>
</dbReference>
<dbReference type="PANTHER" id="PTHR43563:SF1">
    <property type="entry name" value="AMINE OXIDASE [FLAVIN-CONTAINING] B"/>
    <property type="match status" value="1"/>
</dbReference>
<gene>
    <name evidence="3" type="ORF">CR492_07925</name>
</gene>
<reference evidence="3 4" key="1">
    <citation type="submission" date="2017-10" db="EMBL/GenBank/DDBJ databases">
        <title>Genome announcement of Methylocella silvestris TVC from permafrost.</title>
        <authorList>
            <person name="Wang J."/>
            <person name="Geng K."/>
            <person name="Ul-Haque F."/>
            <person name="Crombie A.T."/>
            <person name="Street L.E."/>
            <person name="Wookey P.A."/>
            <person name="Murrell J.C."/>
            <person name="Pratscher J."/>
        </authorList>
    </citation>
    <scope>NUCLEOTIDE SEQUENCE [LARGE SCALE GENOMIC DNA]</scope>
    <source>
        <strain evidence="3 4">TVC</strain>
    </source>
</reference>
<evidence type="ECO:0000256" key="1">
    <source>
        <dbReference type="ARBA" id="ARBA00005995"/>
    </source>
</evidence>
<dbReference type="SUPFAM" id="SSF51905">
    <property type="entry name" value="FAD/NAD(P)-binding domain"/>
    <property type="match status" value="1"/>
</dbReference>
<sequence>MLETAIIGGGLCGLALAAELEALGRDYCVFEARARLGGRVLSEPSEKAAMRVDLGPTWFWPETQPRIAKLVADLGLAHFPQHDEGAVLRLLDFDKRAERSDGESVHAGARRIVGGTASLIEALAAKIPADRIRHAHVVVAIKDCGDHIKLTLRTGEAETIVEARRVVLALPPRLVEQSIGFEPALDDHLTEALRETATWMAAEAKAVTAYDRPLWREAAASGNAYVTHQDAVFYEIFDACDAAGTGAALGAFLALTPALRESFAVGLPMLMGNQIGQIFGPELEQGELHFQDWAAEPFTCAARDLAPMAERPLYDNPYLRQAAWGGRLLFGGSETAGAAGGYMEGAIEAAQRLLRDITRFAPAKEKGMANEVALAAFGQWTAERQSQILAAYRTHLNRLLASSDKEIVTQRAMLATMEEVFADALAKLGELPFDMDGVAIAAGRSDLTPRILQNFDGFLQSLLDCVVKFNRTSCALSNFPGEDKLAKDYVQAILLDLAAAWREFCLSANAIFVAKTQAAAA</sequence>
<dbReference type="Pfam" id="PF01593">
    <property type="entry name" value="Amino_oxidase"/>
    <property type="match status" value="1"/>
</dbReference>
<protein>
    <submittedName>
        <fullName evidence="3">Amine oxidase</fullName>
    </submittedName>
</protein>
<comment type="similarity">
    <text evidence="1">Belongs to the flavin monoamine oxidase family.</text>
</comment>
<comment type="caution">
    <text evidence="3">The sequence shown here is derived from an EMBL/GenBank/DDBJ whole genome shotgun (WGS) entry which is preliminary data.</text>
</comment>
<organism evidence="3 4">
    <name type="scientific">Methylocella silvestris</name>
    <dbReference type="NCBI Taxonomy" id="199596"/>
    <lineage>
        <taxon>Bacteria</taxon>
        <taxon>Pseudomonadati</taxon>
        <taxon>Pseudomonadota</taxon>
        <taxon>Alphaproteobacteria</taxon>
        <taxon>Hyphomicrobiales</taxon>
        <taxon>Beijerinckiaceae</taxon>
        <taxon>Methylocella</taxon>
    </lineage>
</organism>
<proteinExistence type="inferred from homology"/>
<evidence type="ECO:0000313" key="4">
    <source>
        <dbReference type="Proteomes" id="UP000236286"/>
    </source>
</evidence>
<dbReference type="GO" id="GO:0016491">
    <property type="term" value="F:oxidoreductase activity"/>
    <property type="evidence" value="ECO:0007669"/>
    <property type="project" value="InterPro"/>
</dbReference>
<dbReference type="OrthoDB" id="337830at2"/>
<dbReference type="InterPro" id="IPR002937">
    <property type="entry name" value="Amino_oxidase"/>
</dbReference>
<evidence type="ECO:0000259" key="2">
    <source>
        <dbReference type="Pfam" id="PF01593"/>
    </source>
</evidence>
<dbReference type="Pfam" id="PF13450">
    <property type="entry name" value="NAD_binding_8"/>
    <property type="match status" value="1"/>
</dbReference>
<dbReference type="InterPro" id="IPR036188">
    <property type="entry name" value="FAD/NAD-bd_sf"/>
</dbReference>
<feature type="domain" description="Amine oxidase" evidence="2">
    <location>
        <begin position="107"/>
        <end position="352"/>
    </location>
</feature>
<dbReference type="SUPFAM" id="SSF54373">
    <property type="entry name" value="FAD-linked reductases, C-terminal domain"/>
    <property type="match status" value="1"/>
</dbReference>
<name>A0A2J7TIK2_METSI</name>
<dbReference type="PANTHER" id="PTHR43563">
    <property type="entry name" value="AMINE OXIDASE"/>
    <property type="match status" value="1"/>
</dbReference>
<dbReference type="RefSeq" id="WP_102843198.1">
    <property type="nucleotide sequence ID" value="NZ_PDZR01000006.1"/>
</dbReference>
<dbReference type="AlphaFoldDB" id="A0A2J7TIK2"/>